<dbReference type="Gene3D" id="2.60.40.1120">
    <property type="entry name" value="Carboxypeptidase-like, regulatory domain"/>
    <property type="match status" value="1"/>
</dbReference>
<evidence type="ECO:0000256" key="9">
    <source>
        <dbReference type="ARBA" id="ARBA00023077"/>
    </source>
</evidence>
<dbReference type="InterPro" id="IPR013784">
    <property type="entry name" value="Carb-bd-like_fold"/>
</dbReference>
<keyword evidence="10 12" id="KW-0472">Membrane</keyword>
<protein>
    <submittedName>
        <fullName evidence="16">TonB-dependent siderophore receptor</fullName>
    </submittedName>
</protein>
<evidence type="ECO:0000256" key="2">
    <source>
        <dbReference type="ARBA" id="ARBA00022448"/>
    </source>
</evidence>
<evidence type="ECO:0000313" key="17">
    <source>
        <dbReference type="Proteomes" id="UP000215002"/>
    </source>
</evidence>
<dbReference type="GO" id="GO:0030246">
    <property type="term" value="F:carbohydrate binding"/>
    <property type="evidence" value="ECO:0007669"/>
    <property type="project" value="InterPro"/>
</dbReference>
<comment type="subcellular location">
    <subcellularLocation>
        <location evidence="1 12">Cell outer membrane</location>
        <topology evidence="1 12">Multi-pass membrane protein</topology>
    </subcellularLocation>
</comment>
<evidence type="ECO:0000313" key="16">
    <source>
        <dbReference type="EMBL" id="ASU35587.1"/>
    </source>
</evidence>
<dbReference type="EMBL" id="CP022743">
    <property type="protein sequence ID" value="ASU35587.1"/>
    <property type="molecule type" value="Genomic_DNA"/>
</dbReference>
<dbReference type="InterPro" id="IPR000531">
    <property type="entry name" value="Beta-barrel_TonB"/>
</dbReference>
<dbReference type="SUPFAM" id="SSF56935">
    <property type="entry name" value="Porins"/>
    <property type="match status" value="1"/>
</dbReference>
<dbReference type="Gene3D" id="2.40.170.20">
    <property type="entry name" value="TonB-dependent receptor, beta-barrel domain"/>
    <property type="match status" value="1"/>
</dbReference>
<evidence type="ECO:0000256" key="10">
    <source>
        <dbReference type="ARBA" id="ARBA00023136"/>
    </source>
</evidence>
<dbReference type="InterPro" id="IPR037066">
    <property type="entry name" value="Plug_dom_sf"/>
</dbReference>
<name>A0A223P0F5_9SPHI</name>
<dbReference type="CDD" id="cd01347">
    <property type="entry name" value="ligand_gated_channel"/>
    <property type="match status" value="1"/>
</dbReference>
<keyword evidence="9 13" id="KW-0798">TonB box</keyword>
<keyword evidence="5 12" id="KW-0812">Transmembrane</keyword>
<evidence type="ECO:0000259" key="15">
    <source>
        <dbReference type="Pfam" id="PF07715"/>
    </source>
</evidence>
<dbReference type="InterPro" id="IPR039426">
    <property type="entry name" value="TonB-dep_rcpt-like"/>
</dbReference>
<dbReference type="RefSeq" id="WP_094571745.1">
    <property type="nucleotide sequence ID" value="NZ_CP022743.1"/>
</dbReference>
<keyword evidence="2 12" id="KW-0813">Transport</keyword>
<gene>
    <name evidence="16" type="ORF">MuYL_3702</name>
</gene>
<evidence type="ECO:0000256" key="4">
    <source>
        <dbReference type="ARBA" id="ARBA00022496"/>
    </source>
</evidence>
<proteinExistence type="inferred from homology"/>
<evidence type="ECO:0000256" key="7">
    <source>
        <dbReference type="ARBA" id="ARBA00023004"/>
    </source>
</evidence>
<keyword evidence="7" id="KW-0408">Iron</keyword>
<evidence type="ECO:0000256" key="11">
    <source>
        <dbReference type="ARBA" id="ARBA00023237"/>
    </source>
</evidence>
<dbReference type="Pfam" id="PF13715">
    <property type="entry name" value="CarbopepD_reg_2"/>
    <property type="match status" value="1"/>
</dbReference>
<keyword evidence="8" id="KW-0406">Ion transport</keyword>
<dbReference type="GO" id="GO:0015344">
    <property type="term" value="F:siderophore uptake transmembrane transporter activity"/>
    <property type="evidence" value="ECO:0007669"/>
    <property type="project" value="TreeGrafter"/>
</dbReference>
<dbReference type="AlphaFoldDB" id="A0A223P0F5"/>
<organism evidence="16 17">
    <name type="scientific">Mucilaginibacter xinganensis</name>
    <dbReference type="NCBI Taxonomy" id="1234841"/>
    <lineage>
        <taxon>Bacteria</taxon>
        <taxon>Pseudomonadati</taxon>
        <taxon>Bacteroidota</taxon>
        <taxon>Sphingobacteriia</taxon>
        <taxon>Sphingobacteriales</taxon>
        <taxon>Sphingobacteriaceae</taxon>
        <taxon>Mucilaginibacter</taxon>
    </lineage>
</organism>
<feature type="domain" description="TonB-dependent receptor-like beta-barrel" evidence="14">
    <location>
        <begin position="437"/>
        <end position="796"/>
    </location>
</feature>
<accession>A0A223P0F5</accession>
<evidence type="ECO:0000256" key="8">
    <source>
        <dbReference type="ARBA" id="ARBA00023065"/>
    </source>
</evidence>
<dbReference type="PANTHER" id="PTHR32552:SF68">
    <property type="entry name" value="FERRICHROME OUTER MEMBRANE TRANSPORTER_PHAGE RECEPTOR"/>
    <property type="match status" value="1"/>
</dbReference>
<dbReference type="GO" id="GO:0009279">
    <property type="term" value="C:cell outer membrane"/>
    <property type="evidence" value="ECO:0007669"/>
    <property type="project" value="UniProtKB-SubCell"/>
</dbReference>
<sequence length="824" mass="90362">MKKTQPNPFLVFTLFLILFTIIITPDLFAQQPYGTVKGKVVTADKNAADNIAIGLMGTRYGTSTNGNGDFVFKAPAGAYTLIISYIGVETVEVPVTVLPDQTVDVPLITVKASMAQLSEVNIIASRANRFTRKISTDVGKIPLSNLENAQSYATITNELLKEQQLYTVDDALRNAPGVQKMWDATGRAGDGGGYFTLRGFPTQTRLRDGVAGLVTSSIDAVNIDKIEVIKGPSATLFGSALTSFGGLVNRVTKKPYDTLGIEIGQAAGNYDLSRTSLDLNTPLSKDKNVLFRLNSAYNYEGSFQNYGKSRSFAAAPSLSVKVSEKLSFLAQAELFYGRSSAKPFFFFYSTPSQMGISKVSQLNINYNQAYSNDNVTQYSRSANYFAQANYKFSDKLTSQTLFTSSNSFSNGASPYYYLVTDAVANSFGAPDIAGDNNYILRYDQSTRNSKLNTTEIQENLNGDFNIGALRNRFVLGLDLQHVNSNQVFFGNFYGVAPINSSTFDYGAFNKQLVDATNAANPLTAANTYTYIYKTDTYSAYVSDVLNITDQLIASAGGRLDHYENKGTYNFDHVQQTRPFNQTAFSPKFGLIYQPVKDQLSFFANYQNGFVNPGVFTNGNNEPVVAKLQNANQVEGGFKLALFNGKLNGTISYYRINLTNTLRAIPNSPVYGQVQDGTQTSKGFETEIIANPFSGINIVAGFSYNDSKYTRADSDVIGRRPNTAGSPYLANLYISYRLPQNVVKGLGVGIGGNYASDNKIINSNSQGTFSLPSYTLFNGSLFFDRSKYRLGLSANNITNKHYYTGYTTVNPQKLRQFVLSASYKL</sequence>
<evidence type="ECO:0000256" key="13">
    <source>
        <dbReference type="RuleBase" id="RU003357"/>
    </source>
</evidence>
<dbReference type="KEGG" id="muc:MuYL_3702"/>
<dbReference type="SUPFAM" id="SSF49452">
    <property type="entry name" value="Starch-binding domain-like"/>
    <property type="match status" value="1"/>
</dbReference>
<reference evidence="16 17" key="1">
    <citation type="submission" date="2017-08" db="EMBL/GenBank/DDBJ databases">
        <title>Complete genome sequence of Mucilaginibacter sp. strain BJC16-A31.</title>
        <authorList>
            <consortium name="Henan University of Science and Technology"/>
            <person name="You X."/>
        </authorList>
    </citation>
    <scope>NUCLEOTIDE SEQUENCE [LARGE SCALE GENOMIC DNA]</scope>
    <source>
        <strain evidence="16 17">BJC16-A31</strain>
    </source>
</reference>
<keyword evidence="4" id="KW-0410">Iron transport</keyword>
<keyword evidence="16" id="KW-0675">Receptor</keyword>
<evidence type="ECO:0000256" key="12">
    <source>
        <dbReference type="PROSITE-ProRule" id="PRU01360"/>
    </source>
</evidence>
<keyword evidence="11 12" id="KW-0998">Cell outer membrane</keyword>
<dbReference type="OrthoDB" id="9775095at2"/>
<evidence type="ECO:0000256" key="1">
    <source>
        <dbReference type="ARBA" id="ARBA00004571"/>
    </source>
</evidence>
<dbReference type="PANTHER" id="PTHR32552">
    <property type="entry name" value="FERRICHROME IRON RECEPTOR-RELATED"/>
    <property type="match status" value="1"/>
</dbReference>
<dbReference type="InterPro" id="IPR036942">
    <property type="entry name" value="Beta-barrel_TonB_sf"/>
</dbReference>
<comment type="similarity">
    <text evidence="12 13">Belongs to the TonB-dependent receptor family.</text>
</comment>
<dbReference type="Pfam" id="PF00593">
    <property type="entry name" value="TonB_dep_Rec_b-barrel"/>
    <property type="match status" value="1"/>
</dbReference>
<feature type="domain" description="TonB-dependent receptor plug" evidence="15">
    <location>
        <begin position="147"/>
        <end position="240"/>
    </location>
</feature>
<dbReference type="Gene3D" id="2.170.130.10">
    <property type="entry name" value="TonB-dependent receptor, plug domain"/>
    <property type="match status" value="1"/>
</dbReference>
<keyword evidence="17" id="KW-1185">Reference proteome</keyword>
<evidence type="ECO:0000256" key="5">
    <source>
        <dbReference type="ARBA" id="ARBA00022692"/>
    </source>
</evidence>
<dbReference type="Pfam" id="PF07715">
    <property type="entry name" value="Plug"/>
    <property type="match status" value="1"/>
</dbReference>
<keyword evidence="3 12" id="KW-1134">Transmembrane beta strand</keyword>
<dbReference type="InterPro" id="IPR012910">
    <property type="entry name" value="Plug_dom"/>
</dbReference>
<keyword evidence="6" id="KW-0732">Signal</keyword>
<dbReference type="Proteomes" id="UP000215002">
    <property type="component" value="Chromosome"/>
</dbReference>
<evidence type="ECO:0000256" key="3">
    <source>
        <dbReference type="ARBA" id="ARBA00022452"/>
    </source>
</evidence>
<evidence type="ECO:0000256" key="6">
    <source>
        <dbReference type="ARBA" id="ARBA00022729"/>
    </source>
</evidence>
<evidence type="ECO:0000259" key="14">
    <source>
        <dbReference type="Pfam" id="PF00593"/>
    </source>
</evidence>
<dbReference type="PROSITE" id="PS52016">
    <property type="entry name" value="TONB_DEPENDENT_REC_3"/>
    <property type="match status" value="1"/>
</dbReference>